<evidence type="ECO:0000313" key="4">
    <source>
        <dbReference type="Proteomes" id="UP000002139"/>
    </source>
</evidence>
<evidence type="ECO:0000313" key="3">
    <source>
        <dbReference type="EMBL" id="CAN96508.1"/>
    </source>
</evidence>
<dbReference type="STRING" id="448385.sce6341"/>
<dbReference type="EMBL" id="AM746676">
    <property type="protein sequence ID" value="CAN96508.1"/>
    <property type="molecule type" value="Genomic_DNA"/>
</dbReference>
<evidence type="ECO:0000256" key="1">
    <source>
        <dbReference type="SAM" id="MobiDB-lite"/>
    </source>
</evidence>
<reference evidence="3 4" key="1">
    <citation type="journal article" date="2007" name="Nat. Biotechnol.">
        <title>Complete genome sequence of the myxobacterium Sorangium cellulosum.</title>
        <authorList>
            <person name="Schneiker S."/>
            <person name="Perlova O."/>
            <person name="Kaiser O."/>
            <person name="Gerth K."/>
            <person name="Alici A."/>
            <person name="Altmeyer M.O."/>
            <person name="Bartels D."/>
            <person name="Bekel T."/>
            <person name="Beyer S."/>
            <person name="Bode E."/>
            <person name="Bode H.B."/>
            <person name="Bolten C.J."/>
            <person name="Choudhuri J.V."/>
            <person name="Doss S."/>
            <person name="Elnakady Y.A."/>
            <person name="Frank B."/>
            <person name="Gaigalat L."/>
            <person name="Goesmann A."/>
            <person name="Groeger C."/>
            <person name="Gross F."/>
            <person name="Jelsbak L."/>
            <person name="Jelsbak L."/>
            <person name="Kalinowski J."/>
            <person name="Kegler C."/>
            <person name="Knauber T."/>
            <person name="Konietzny S."/>
            <person name="Kopp M."/>
            <person name="Krause L."/>
            <person name="Krug D."/>
            <person name="Linke B."/>
            <person name="Mahmud T."/>
            <person name="Martinez-Arias R."/>
            <person name="McHardy A.C."/>
            <person name="Merai M."/>
            <person name="Meyer F."/>
            <person name="Mormann S."/>
            <person name="Munoz-Dorado J."/>
            <person name="Perez J."/>
            <person name="Pradella S."/>
            <person name="Rachid S."/>
            <person name="Raddatz G."/>
            <person name="Rosenau F."/>
            <person name="Rueckert C."/>
            <person name="Sasse F."/>
            <person name="Scharfe M."/>
            <person name="Schuster S.C."/>
            <person name="Suen G."/>
            <person name="Treuner-Lange A."/>
            <person name="Velicer G.J."/>
            <person name="Vorholter F.-J."/>
            <person name="Weissman K.J."/>
            <person name="Welch R.D."/>
            <person name="Wenzel S.C."/>
            <person name="Whitworth D.E."/>
            <person name="Wilhelm S."/>
            <person name="Wittmann C."/>
            <person name="Bloecker H."/>
            <person name="Puehler A."/>
            <person name="Mueller R."/>
        </authorList>
    </citation>
    <scope>NUCLEOTIDE SEQUENCE [LARGE SCALE GENOMIC DNA]</scope>
    <source>
        <strain evidence="4">So ce56</strain>
    </source>
</reference>
<sequence length="301" mass="32984">MKLVAMITEPSNIARFLTALGEPTDVPGRSPSADAAAAVLGVRGAGRRRRPGAPSVEEQVRGAGRRRRPGAPSVEEQVRGAGRRRRPGAPSVEEQVRGAGRRRRPGAPSVEEQVRGAGRRRRPGAPSVEEQVRGAGRRRRPGAPSVEEQVRGAGRRRRPGAPSVEEHRPAPQGARRRPIAARTSRARPTPGGRRVPAARRCAPWRALRRAGPALSTHERGVATRAVPPLRFAAPHFFAQRSGFFYLRAWGQVFPHAACVVTLVDRLVHRAEVIEIEAESYRLKEAKELSAIRTKQRRAKKH</sequence>
<dbReference type="AlphaFoldDB" id="A9GJZ5"/>
<accession>A9GJZ5</accession>
<dbReference type="eggNOG" id="COG1484">
    <property type="taxonomic scope" value="Bacteria"/>
</dbReference>
<dbReference type="GO" id="GO:0005524">
    <property type="term" value="F:ATP binding"/>
    <property type="evidence" value="ECO:0007669"/>
    <property type="project" value="InterPro"/>
</dbReference>
<name>A9GJZ5_SORC5</name>
<gene>
    <name evidence="3" type="ordered locus">sce6341</name>
</gene>
<evidence type="ECO:0000259" key="2">
    <source>
        <dbReference type="Pfam" id="PF01695"/>
    </source>
</evidence>
<dbReference type="KEGG" id="scl:sce6341"/>
<dbReference type="HOGENOM" id="CLU_924087_0_0_7"/>
<organism evidence="3 4">
    <name type="scientific">Sorangium cellulosum (strain So ce56)</name>
    <name type="common">Polyangium cellulosum (strain So ce56)</name>
    <dbReference type="NCBI Taxonomy" id="448385"/>
    <lineage>
        <taxon>Bacteria</taxon>
        <taxon>Pseudomonadati</taxon>
        <taxon>Myxococcota</taxon>
        <taxon>Polyangia</taxon>
        <taxon>Polyangiales</taxon>
        <taxon>Polyangiaceae</taxon>
        <taxon>Sorangium</taxon>
    </lineage>
</organism>
<proteinExistence type="predicted"/>
<keyword evidence="4" id="KW-1185">Reference proteome</keyword>
<feature type="region of interest" description="Disordered" evidence="1">
    <location>
        <begin position="42"/>
        <end position="199"/>
    </location>
</feature>
<feature type="domain" description="IstB-like ATP-binding" evidence="2">
    <location>
        <begin position="246"/>
        <end position="286"/>
    </location>
</feature>
<dbReference type="Pfam" id="PF01695">
    <property type="entry name" value="IstB_IS21"/>
    <property type="match status" value="1"/>
</dbReference>
<dbReference type="InterPro" id="IPR002611">
    <property type="entry name" value="IstB_ATP-bd"/>
</dbReference>
<protein>
    <recommendedName>
        <fullName evidence="2">IstB-like ATP-binding domain-containing protein</fullName>
    </recommendedName>
</protein>
<dbReference type="Proteomes" id="UP000002139">
    <property type="component" value="Chromosome"/>
</dbReference>